<evidence type="ECO:0000256" key="1">
    <source>
        <dbReference type="SAM" id="Coils"/>
    </source>
</evidence>
<dbReference type="InterPro" id="IPR029466">
    <property type="entry name" value="NAM-associated_C"/>
</dbReference>
<keyword evidence="4" id="KW-0808">Transferase</keyword>
<protein>
    <submittedName>
        <fullName evidence="4">Reverse transcriptase domain-containing protein</fullName>
    </submittedName>
</protein>
<reference evidence="4" key="2">
    <citation type="submission" date="2022-01" db="EMBL/GenBank/DDBJ databases">
        <authorList>
            <person name="Yamashiro T."/>
            <person name="Shiraishi A."/>
            <person name="Satake H."/>
            <person name="Nakayama K."/>
        </authorList>
    </citation>
    <scope>NUCLEOTIDE SEQUENCE</scope>
</reference>
<comment type="caution">
    <text evidence="4">The sequence shown here is derived from an EMBL/GenBank/DDBJ whole genome shotgun (WGS) entry which is preliminary data.</text>
</comment>
<keyword evidence="4" id="KW-0695">RNA-directed DNA polymerase</keyword>
<name>A0ABQ5D589_9ASTR</name>
<dbReference type="Proteomes" id="UP001151760">
    <property type="component" value="Unassembled WGS sequence"/>
</dbReference>
<keyword evidence="4" id="KW-0548">Nucleotidyltransferase</keyword>
<proteinExistence type="predicted"/>
<feature type="region of interest" description="Disordered" evidence="2">
    <location>
        <begin position="108"/>
        <end position="127"/>
    </location>
</feature>
<feature type="coiled-coil region" evidence="1">
    <location>
        <begin position="160"/>
        <end position="187"/>
    </location>
</feature>
<sequence>MGGSSSQPRMDPAMSLINAFPTPWTTKEEIALAKGWVAVSENSKDGNAKKQAGFWCEESGARDADYVQRVMIHYEIETEIPFKFRHCWEILKDRPKWQEIAIPKFSTESAGSKRHKSSSSSSFNTESGEAIINLNTNVGDNDEDEVQEIRRLEGRDKPRAHEKEERLAFLEIKRREVECREREIEQQDMRFYLQPYDHLTGDQRNAMDEIRAKIKAKYNLQY</sequence>
<evidence type="ECO:0000259" key="3">
    <source>
        <dbReference type="Pfam" id="PF14303"/>
    </source>
</evidence>
<evidence type="ECO:0000313" key="4">
    <source>
        <dbReference type="EMBL" id="GJT33388.1"/>
    </source>
</evidence>
<gene>
    <name evidence="4" type="ORF">Tco_0923807</name>
</gene>
<dbReference type="PANTHER" id="PTHR45023:SF13">
    <property type="entry name" value="PUTATIVE-RELATED"/>
    <property type="match status" value="1"/>
</dbReference>
<evidence type="ECO:0000313" key="5">
    <source>
        <dbReference type="Proteomes" id="UP001151760"/>
    </source>
</evidence>
<dbReference type="PANTHER" id="PTHR45023">
    <property type="match status" value="1"/>
</dbReference>
<feature type="domain" description="No apical meristem-associated C-terminal" evidence="3">
    <location>
        <begin position="81"/>
        <end position="189"/>
    </location>
</feature>
<accession>A0ABQ5D589</accession>
<keyword evidence="1" id="KW-0175">Coiled coil</keyword>
<evidence type="ECO:0000256" key="2">
    <source>
        <dbReference type="SAM" id="MobiDB-lite"/>
    </source>
</evidence>
<dbReference type="Pfam" id="PF14303">
    <property type="entry name" value="NAM-associated"/>
    <property type="match status" value="1"/>
</dbReference>
<keyword evidence="5" id="KW-1185">Reference proteome</keyword>
<reference evidence="4" key="1">
    <citation type="journal article" date="2022" name="Int. J. Mol. Sci.">
        <title>Draft Genome of Tanacetum Coccineum: Genomic Comparison of Closely Related Tanacetum-Family Plants.</title>
        <authorList>
            <person name="Yamashiro T."/>
            <person name="Shiraishi A."/>
            <person name="Nakayama K."/>
            <person name="Satake H."/>
        </authorList>
    </citation>
    <scope>NUCLEOTIDE SEQUENCE</scope>
</reference>
<organism evidence="4 5">
    <name type="scientific">Tanacetum coccineum</name>
    <dbReference type="NCBI Taxonomy" id="301880"/>
    <lineage>
        <taxon>Eukaryota</taxon>
        <taxon>Viridiplantae</taxon>
        <taxon>Streptophyta</taxon>
        <taxon>Embryophyta</taxon>
        <taxon>Tracheophyta</taxon>
        <taxon>Spermatophyta</taxon>
        <taxon>Magnoliopsida</taxon>
        <taxon>eudicotyledons</taxon>
        <taxon>Gunneridae</taxon>
        <taxon>Pentapetalae</taxon>
        <taxon>asterids</taxon>
        <taxon>campanulids</taxon>
        <taxon>Asterales</taxon>
        <taxon>Asteraceae</taxon>
        <taxon>Asteroideae</taxon>
        <taxon>Anthemideae</taxon>
        <taxon>Anthemidinae</taxon>
        <taxon>Tanacetum</taxon>
    </lineage>
</organism>
<dbReference type="EMBL" id="BQNB010014874">
    <property type="protein sequence ID" value="GJT33388.1"/>
    <property type="molecule type" value="Genomic_DNA"/>
</dbReference>
<dbReference type="GO" id="GO:0003964">
    <property type="term" value="F:RNA-directed DNA polymerase activity"/>
    <property type="evidence" value="ECO:0007669"/>
    <property type="project" value="UniProtKB-KW"/>
</dbReference>